<feature type="transmembrane region" description="Helical" evidence="6">
    <location>
        <begin position="294"/>
        <end position="316"/>
    </location>
</feature>
<dbReference type="PANTHER" id="PTHR30482">
    <property type="entry name" value="HIGH-AFFINITY BRANCHED-CHAIN AMINO ACID TRANSPORT SYSTEM PERMEASE"/>
    <property type="match status" value="1"/>
</dbReference>
<accession>A0ABS8Z687</accession>
<keyword evidence="5 6" id="KW-0472">Membrane</keyword>
<dbReference type="Proteomes" id="UP001521150">
    <property type="component" value="Unassembled WGS sequence"/>
</dbReference>
<feature type="transmembrane region" description="Helical" evidence="6">
    <location>
        <begin position="84"/>
        <end position="104"/>
    </location>
</feature>
<proteinExistence type="predicted"/>
<organism evidence="7 8">
    <name type="scientific">Kibdelosporangium philippinense</name>
    <dbReference type="NCBI Taxonomy" id="211113"/>
    <lineage>
        <taxon>Bacteria</taxon>
        <taxon>Bacillati</taxon>
        <taxon>Actinomycetota</taxon>
        <taxon>Actinomycetes</taxon>
        <taxon>Pseudonocardiales</taxon>
        <taxon>Pseudonocardiaceae</taxon>
        <taxon>Kibdelosporangium</taxon>
    </lineage>
</organism>
<evidence type="ECO:0000256" key="5">
    <source>
        <dbReference type="ARBA" id="ARBA00023136"/>
    </source>
</evidence>
<feature type="transmembrane region" description="Helical" evidence="6">
    <location>
        <begin position="59"/>
        <end position="78"/>
    </location>
</feature>
<dbReference type="InterPro" id="IPR043428">
    <property type="entry name" value="LivM-like"/>
</dbReference>
<comment type="subcellular location">
    <subcellularLocation>
        <location evidence="1">Cell membrane</location>
        <topology evidence="1">Multi-pass membrane protein</topology>
    </subcellularLocation>
</comment>
<comment type="caution">
    <text evidence="7">The sequence shown here is derived from an EMBL/GenBank/DDBJ whole genome shotgun (WGS) entry which is preliminary data.</text>
</comment>
<feature type="transmembrane region" description="Helical" evidence="6">
    <location>
        <begin position="214"/>
        <end position="234"/>
    </location>
</feature>
<feature type="transmembrane region" description="Helical" evidence="6">
    <location>
        <begin position="9"/>
        <end position="26"/>
    </location>
</feature>
<evidence type="ECO:0000313" key="8">
    <source>
        <dbReference type="Proteomes" id="UP001521150"/>
    </source>
</evidence>
<feature type="transmembrane region" description="Helical" evidence="6">
    <location>
        <begin position="163"/>
        <end position="181"/>
    </location>
</feature>
<keyword evidence="8" id="KW-1185">Reference proteome</keyword>
<evidence type="ECO:0000256" key="1">
    <source>
        <dbReference type="ARBA" id="ARBA00004651"/>
    </source>
</evidence>
<protein>
    <submittedName>
        <fullName evidence="7">Branched-chain amino acid ABC transporter permease</fullName>
    </submittedName>
</protein>
<evidence type="ECO:0000256" key="2">
    <source>
        <dbReference type="ARBA" id="ARBA00022475"/>
    </source>
</evidence>
<evidence type="ECO:0000313" key="7">
    <source>
        <dbReference type="EMBL" id="MCE7002290.1"/>
    </source>
</evidence>
<keyword evidence="4 6" id="KW-1133">Transmembrane helix</keyword>
<evidence type="ECO:0000256" key="3">
    <source>
        <dbReference type="ARBA" id="ARBA00022692"/>
    </source>
</evidence>
<sequence>MTLLLRSRWTGYAAFLVVLLLVPAIFTRVPFYTMSVAVLMGLQAITALGLVPLTGHGRLISLGQAAFYGIGGYTSALLTTRVGLAPALGVLAGVVLAAGVAWLLGRLLFRVQGHYLALATLSFGLMLGFLFAQLPLTGATSGITSVPSMSLFGFQFTSDVDTYYLVAAVLLIAVVLVDTLLRSPVGRALTAVGDSPVAAAASGVSISALRRGTFALAAALAALGGGLYVHWTSYADPSMLGLLNSVQLLVVAVVGGLRTVWGAPLGALVVLSLSEATKTLLPHLIPGASGNYEIVVYGAVLVLVVLFLPNGVAGLIRNRSK</sequence>
<gene>
    <name evidence="7" type="ORF">LWC34_05520</name>
</gene>
<name>A0ABS8Z687_9PSEU</name>
<evidence type="ECO:0000256" key="6">
    <source>
        <dbReference type="SAM" id="Phobius"/>
    </source>
</evidence>
<feature type="transmembrane region" description="Helical" evidence="6">
    <location>
        <begin position="32"/>
        <end position="52"/>
    </location>
</feature>
<feature type="transmembrane region" description="Helical" evidence="6">
    <location>
        <begin position="116"/>
        <end position="143"/>
    </location>
</feature>
<dbReference type="InterPro" id="IPR001851">
    <property type="entry name" value="ABC_transp_permease"/>
</dbReference>
<keyword evidence="2" id="KW-1003">Cell membrane</keyword>
<dbReference type="PANTHER" id="PTHR30482:SF18">
    <property type="entry name" value="BRANCHED AMINO ACID TRANSPORT SYSTEM PERMEASE"/>
    <property type="match status" value="1"/>
</dbReference>
<reference evidence="7 8" key="1">
    <citation type="submission" date="2021-12" db="EMBL/GenBank/DDBJ databases">
        <title>Genome sequence of Kibdelosporangium philippinense ATCC 49844.</title>
        <authorList>
            <person name="Fedorov E.A."/>
            <person name="Omeragic M."/>
            <person name="Shalygina K.F."/>
            <person name="Maclea K.S."/>
        </authorList>
    </citation>
    <scope>NUCLEOTIDE SEQUENCE [LARGE SCALE GENOMIC DNA]</scope>
    <source>
        <strain evidence="7 8">ATCC 49844</strain>
    </source>
</reference>
<dbReference type="Pfam" id="PF02653">
    <property type="entry name" value="BPD_transp_2"/>
    <property type="match status" value="1"/>
</dbReference>
<dbReference type="CDD" id="cd06581">
    <property type="entry name" value="TM_PBP1_LivM_like"/>
    <property type="match status" value="1"/>
</dbReference>
<dbReference type="EMBL" id="JAJVCN010000001">
    <property type="protein sequence ID" value="MCE7002290.1"/>
    <property type="molecule type" value="Genomic_DNA"/>
</dbReference>
<keyword evidence="3 6" id="KW-0812">Transmembrane</keyword>
<dbReference type="RefSeq" id="WP_233723315.1">
    <property type="nucleotide sequence ID" value="NZ_JAJVCN010000001.1"/>
</dbReference>
<evidence type="ECO:0000256" key="4">
    <source>
        <dbReference type="ARBA" id="ARBA00022989"/>
    </source>
</evidence>